<dbReference type="EMBL" id="VGJX01000117">
    <property type="protein sequence ID" value="MBM3274084.1"/>
    <property type="molecule type" value="Genomic_DNA"/>
</dbReference>
<protein>
    <submittedName>
        <fullName evidence="1">Uncharacterized protein</fullName>
    </submittedName>
</protein>
<comment type="caution">
    <text evidence="1">The sequence shown here is derived from an EMBL/GenBank/DDBJ whole genome shotgun (WGS) entry which is preliminary data.</text>
</comment>
<evidence type="ECO:0000313" key="2">
    <source>
        <dbReference type="Proteomes" id="UP000703893"/>
    </source>
</evidence>
<organism evidence="1 2">
    <name type="scientific">Candidatus Tanganyikabacteria bacterium</name>
    <dbReference type="NCBI Taxonomy" id="2961651"/>
    <lineage>
        <taxon>Bacteria</taxon>
        <taxon>Bacillati</taxon>
        <taxon>Candidatus Sericytochromatia</taxon>
        <taxon>Candidatus Tanganyikabacteria</taxon>
    </lineage>
</organism>
<gene>
    <name evidence="1" type="ORF">FJZ00_02945</name>
</gene>
<dbReference type="AlphaFoldDB" id="A0A938BMB1"/>
<sequence>MVFAQADPFEGTWKLNVAKSKLSRPLQSAVMTLRVGIDDESPRQSIERMSLEIVTAGGTREGIRYTSRYSGRPGGDFWVTDLVSGKEVPEEAVLKIIDDNTREFSRVKGNTVVATTRRTLSSDRKVITAHETVKRADGTSIEEVWVWERQ</sequence>
<dbReference type="Proteomes" id="UP000703893">
    <property type="component" value="Unassembled WGS sequence"/>
</dbReference>
<reference evidence="1 2" key="1">
    <citation type="submission" date="2019-03" db="EMBL/GenBank/DDBJ databases">
        <title>Lake Tanganyika Metagenome-Assembled Genomes (MAGs).</title>
        <authorList>
            <person name="Tran P."/>
        </authorList>
    </citation>
    <scope>NUCLEOTIDE SEQUENCE [LARGE SCALE GENOMIC DNA]</scope>
    <source>
        <strain evidence="1">K_DeepCast_65m_m2_236</strain>
    </source>
</reference>
<evidence type="ECO:0000313" key="1">
    <source>
        <dbReference type="EMBL" id="MBM3274084.1"/>
    </source>
</evidence>
<proteinExistence type="predicted"/>
<accession>A0A938BMB1</accession>
<name>A0A938BMB1_9BACT</name>